<evidence type="ECO:0000313" key="5">
    <source>
        <dbReference type="Proteomes" id="UP000316621"/>
    </source>
</evidence>
<dbReference type="OMA" id="CHRLERF"/>
<dbReference type="SUPFAM" id="SSF52058">
    <property type="entry name" value="L domain-like"/>
    <property type="match status" value="1"/>
</dbReference>
<dbReference type="Proteomes" id="UP000316621">
    <property type="component" value="Chromosome 1"/>
</dbReference>
<dbReference type="InterPro" id="IPR032675">
    <property type="entry name" value="LRR_dom_sf"/>
</dbReference>
<dbReference type="Gene3D" id="3.40.50.300">
    <property type="entry name" value="P-loop containing nucleotide triphosphate hydrolases"/>
    <property type="match status" value="1"/>
</dbReference>
<evidence type="ECO:0000259" key="3">
    <source>
        <dbReference type="Pfam" id="PF23598"/>
    </source>
</evidence>
<feature type="compositionally biased region" description="Polar residues" evidence="2">
    <location>
        <begin position="486"/>
        <end position="498"/>
    </location>
</feature>
<protein>
    <recommendedName>
        <fullName evidence="3">Disease resistance R13L4/SHOC-2-like LRR domain-containing protein</fullName>
    </recommendedName>
</protein>
<evidence type="ECO:0000256" key="2">
    <source>
        <dbReference type="SAM" id="MobiDB-lite"/>
    </source>
</evidence>
<dbReference type="Gramene" id="RZC47859">
    <property type="protein sequence ID" value="RZC47859"/>
    <property type="gene ID" value="C5167_040802"/>
</dbReference>
<accession>A0A4Y7IK72</accession>
<keyword evidence="5" id="KW-1185">Reference proteome</keyword>
<feature type="region of interest" description="Disordered" evidence="2">
    <location>
        <begin position="482"/>
        <end position="505"/>
    </location>
</feature>
<keyword evidence="1" id="KW-0677">Repeat</keyword>
<evidence type="ECO:0000256" key="1">
    <source>
        <dbReference type="ARBA" id="ARBA00022737"/>
    </source>
</evidence>
<dbReference type="PANTHER" id="PTHR36766:SF63">
    <property type="entry name" value="NB-ARC DOMAIN-CONTAINING PROTEIN"/>
    <property type="match status" value="1"/>
</dbReference>
<dbReference type="AlphaFoldDB" id="A0A4Y7IK72"/>
<organism evidence="4 5">
    <name type="scientific">Papaver somniferum</name>
    <name type="common">Opium poppy</name>
    <dbReference type="NCBI Taxonomy" id="3469"/>
    <lineage>
        <taxon>Eukaryota</taxon>
        <taxon>Viridiplantae</taxon>
        <taxon>Streptophyta</taxon>
        <taxon>Embryophyta</taxon>
        <taxon>Tracheophyta</taxon>
        <taxon>Spermatophyta</taxon>
        <taxon>Magnoliopsida</taxon>
        <taxon>Ranunculales</taxon>
        <taxon>Papaveraceae</taxon>
        <taxon>Papaveroideae</taxon>
        <taxon>Papaver</taxon>
    </lineage>
</organism>
<proteinExistence type="predicted"/>
<evidence type="ECO:0000313" key="4">
    <source>
        <dbReference type="EMBL" id="RZC47859.1"/>
    </source>
</evidence>
<dbReference type="InterPro" id="IPR027417">
    <property type="entry name" value="P-loop_NTPase"/>
</dbReference>
<sequence length="505" mass="57566">AVVGRENDLSNILDLLSNCNQESYSVVRITGMGGIGKTTLAQLVYADNMDHFQIKIWQILNLSLLRVLILSRIGIEELPRSICNLKHLRHLDLTSNPIISFPRSFSKLYNLQVLKLKECHRLERFPTNMRKLINLEYFMFNNRANKLTQMPRGRSTSTSSFSCLETLEISGCPKLSTTPTRFPSLKNLSFEIQLLDDQSLKFLPLKLLSGANSVLQALLVSDCDAFQGFLPDDEQQHQHYQPDHLSNDYLSKIEILKCPSLTVLPADFSGLNSLTYLAIEGCGSLQSLPVGIEILPALHTLIIGGFSEDLESFPFPTATASYGERYFATLRDLKIRGWRTLKVVLPDQLQHVTSLYHLSIRDFPCLLSLPEWFGKLSSLQTLDIENCSRLEYLPSEEQMLRLTSLQIINIRYSPLLLERCRFPNEEWHKIAHLKQVSENDYLANYFHPFTLSIEYSVSTSSPSLLDHIPRNADMNEELETRRRSGIFSNQNKEASPNKTPMLARN</sequence>
<dbReference type="PANTHER" id="PTHR36766">
    <property type="entry name" value="PLANT BROAD-SPECTRUM MILDEW RESISTANCE PROTEIN RPW8"/>
    <property type="match status" value="1"/>
</dbReference>
<feature type="non-terminal residue" evidence="4">
    <location>
        <position position="1"/>
    </location>
</feature>
<reference evidence="4 5" key="1">
    <citation type="journal article" date="2018" name="Science">
        <title>The opium poppy genome and morphinan production.</title>
        <authorList>
            <person name="Guo L."/>
            <person name="Winzer T."/>
            <person name="Yang X."/>
            <person name="Li Y."/>
            <person name="Ning Z."/>
            <person name="He Z."/>
            <person name="Teodor R."/>
            <person name="Lu Y."/>
            <person name="Bowser T.A."/>
            <person name="Graham I.A."/>
            <person name="Ye K."/>
        </authorList>
    </citation>
    <scope>NUCLEOTIDE SEQUENCE [LARGE SCALE GENOMIC DNA]</scope>
    <source>
        <strain evidence="5">cv. HN1</strain>
        <tissue evidence="4">Leaves</tissue>
    </source>
</reference>
<dbReference type="PRINTS" id="PR00364">
    <property type="entry name" value="DISEASERSIST"/>
</dbReference>
<dbReference type="EMBL" id="CM010715">
    <property type="protein sequence ID" value="RZC47859.1"/>
    <property type="molecule type" value="Genomic_DNA"/>
</dbReference>
<name>A0A4Y7IK72_PAPSO</name>
<dbReference type="GO" id="GO:0043531">
    <property type="term" value="F:ADP binding"/>
    <property type="evidence" value="ECO:0007669"/>
    <property type="project" value="InterPro"/>
</dbReference>
<dbReference type="Pfam" id="PF23598">
    <property type="entry name" value="LRR_14"/>
    <property type="match status" value="1"/>
</dbReference>
<dbReference type="InterPro" id="IPR055414">
    <property type="entry name" value="LRR_R13L4/SHOC2-like"/>
</dbReference>
<feature type="domain" description="Disease resistance R13L4/SHOC-2-like LRR" evidence="3">
    <location>
        <begin position="53"/>
        <end position="140"/>
    </location>
</feature>
<gene>
    <name evidence="4" type="ORF">C5167_040802</name>
</gene>
<dbReference type="Gene3D" id="3.80.10.10">
    <property type="entry name" value="Ribonuclease Inhibitor"/>
    <property type="match status" value="2"/>
</dbReference>
<dbReference type="GO" id="GO:0006952">
    <property type="term" value="P:defense response"/>
    <property type="evidence" value="ECO:0007669"/>
    <property type="project" value="UniProtKB-KW"/>
</dbReference>